<feature type="transmembrane region" description="Helical" evidence="7">
    <location>
        <begin position="82"/>
        <end position="102"/>
    </location>
</feature>
<dbReference type="PANTHER" id="PTHR19229">
    <property type="entry name" value="ATP-BINDING CASSETTE TRANSPORTER SUBFAMILY A ABCA"/>
    <property type="match status" value="1"/>
</dbReference>
<dbReference type="GO" id="GO:0005319">
    <property type="term" value="F:lipid transporter activity"/>
    <property type="evidence" value="ECO:0007669"/>
    <property type="project" value="TreeGrafter"/>
</dbReference>
<dbReference type="Pfam" id="PF00005">
    <property type="entry name" value="ABC_tran"/>
    <property type="match status" value="2"/>
</dbReference>
<dbReference type="GO" id="GO:0016020">
    <property type="term" value="C:membrane"/>
    <property type="evidence" value="ECO:0007669"/>
    <property type="project" value="UniProtKB-SubCell"/>
</dbReference>
<dbReference type="FunFam" id="3.40.50.300:FF:000436">
    <property type="entry name" value="ATP binding cassette subfamily A member 9"/>
    <property type="match status" value="1"/>
</dbReference>
<feature type="transmembrane region" description="Helical" evidence="7">
    <location>
        <begin position="711"/>
        <end position="736"/>
    </location>
</feature>
<feature type="domain" description="ABC transporter" evidence="8">
    <location>
        <begin position="335"/>
        <end position="570"/>
    </location>
</feature>
<dbReference type="Ensembl" id="ENSABRT00000001285.1">
    <property type="protein sequence ID" value="ENSABRP00000000868.1"/>
    <property type="gene ID" value="ENSABRG00000000892.1"/>
</dbReference>
<evidence type="ECO:0000256" key="4">
    <source>
        <dbReference type="ARBA" id="ARBA00022840"/>
    </source>
</evidence>
<feature type="transmembrane region" description="Helical" evidence="7">
    <location>
        <begin position="161"/>
        <end position="179"/>
    </location>
</feature>
<dbReference type="SMART" id="SM00382">
    <property type="entry name" value="AAA"/>
    <property type="match status" value="2"/>
</dbReference>
<organism evidence="9 10">
    <name type="scientific">Anser brachyrhynchus</name>
    <name type="common">Pink-footed goose</name>
    <dbReference type="NCBI Taxonomy" id="132585"/>
    <lineage>
        <taxon>Eukaryota</taxon>
        <taxon>Metazoa</taxon>
        <taxon>Chordata</taxon>
        <taxon>Craniata</taxon>
        <taxon>Vertebrata</taxon>
        <taxon>Euteleostomi</taxon>
        <taxon>Archelosauria</taxon>
        <taxon>Archosauria</taxon>
        <taxon>Dinosauria</taxon>
        <taxon>Saurischia</taxon>
        <taxon>Theropoda</taxon>
        <taxon>Coelurosauria</taxon>
        <taxon>Aves</taxon>
        <taxon>Neognathae</taxon>
        <taxon>Galloanserae</taxon>
        <taxon>Anseriformes</taxon>
        <taxon>Anatidae</taxon>
        <taxon>Anserinae</taxon>
        <taxon>Anser</taxon>
    </lineage>
</organism>
<feature type="transmembrane region" description="Helical" evidence="7">
    <location>
        <begin position="252"/>
        <end position="273"/>
    </location>
</feature>
<protein>
    <recommendedName>
        <fullName evidence="8">ABC transporter domain-containing protein</fullName>
    </recommendedName>
</protein>
<dbReference type="InterPro" id="IPR027417">
    <property type="entry name" value="P-loop_NTPase"/>
</dbReference>
<feature type="domain" description="ABC transporter" evidence="8">
    <location>
        <begin position="933"/>
        <end position="1153"/>
    </location>
</feature>
<name>A0A8B9B9E6_9AVES</name>
<feature type="transmembrane region" description="Helical" evidence="7">
    <location>
        <begin position="123"/>
        <end position="149"/>
    </location>
</feature>
<evidence type="ECO:0000256" key="7">
    <source>
        <dbReference type="SAM" id="Phobius"/>
    </source>
</evidence>
<dbReference type="SUPFAM" id="SSF52540">
    <property type="entry name" value="P-loop containing nucleoside triphosphate hydrolases"/>
    <property type="match status" value="2"/>
</dbReference>
<dbReference type="GeneTree" id="ENSGT00940000162673"/>
<accession>A0A8B9B9E6</accession>
<evidence type="ECO:0000256" key="3">
    <source>
        <dbReference type="ARBA" id="ARBA00022741"/>
    </source>
</evidence>
<keyword evidence="3" id="KW-0547">Nucleotide-binding</keyword>
<evidence type="ECO:0000259" key="8">
    <source>
        <dbReference type="PROSITE" id="PS50893"/>
    </source>
</evidence>
<keyword evidence="6 7" id="KW-0472">Membrane</keyword>
<evidence type="ECO:0000256" key="1">
    <source>
        <dbReference type="ARBA" id="ARBA00004141"/>
    </source>
</evidence>
<sequence length="1276" mass="143529">MIDHSPRQEIPYQFLGRLDEPAFNATGVTLAYTPVTNTTRQIMSKVASDSMKTNRSVWEEMKSISGVRLRSPSIKPVYKLDYIWFIIYAVLCFSPYMYFLSVKVIREKKKLKVLMKAMGLQDLAFWLSWSLLYTVYISVMASLLTLITIKGVTLDRSFLEIYSFYFFYGIASIHFSFMLSSLLKQPNIASFVGFVLHVIFGLLGFMTIFEKVPPSLEWIFNLFSPFTFIAGIAKIIKLEKYGPEFTPELYPLLNPCIVLTLDSVLYLLLAIYFDKVLPGKYGMPYPPAFFLRPSYWLQRGSRGAGPRAGGEGGRQPVLGCDTEPMPPGFEGKDAIRLNNIKKIYKRKDKKTEALRGLSLSIYEGQITALLGHSGSGKTALLNVLSGFSKPSAGSATIYNYEVSEVQDMEGIQAMVGICPQFNLHFETLTLKENLRLFAHIKGIQWKEAEQEVQKVLVLLDLVGLQDMHADALNGRQKRKLSLAIAILGNPQVLLLDEPTAGLDPCSRHHVWSLLKERQAGRVILFTTQSMDEADTHADRKAFLSNGRLQCVGSSLYLKRKWGIGYHLRMRINDACDPELAASLVRQYIPDAVFKGRNKDELCCLLPLENTDSFPDLFSHLDSGFLQGVVNYEVSRTTLADVFLKLEGEEAIDHEGKTLIPLSDGDLEERDQSLEVRPGAVSPAASGMALWRQQVCAVMRIRFLKLKHEGKLLRALLLMFGVFILPMLMLVIGFQLWDSSRISELTASFYFLPTEGKIQSKSTNLLIFNDTGEEGHVMLVRFLYRYTLMCGAEPINCFPVLVNILSNTFLRLFNSTARIRIWSNPFSRHQHQKDGAYSQQFTEIPIFLLPPFSPLPSQVKARAQLRLAGLFPSAYWCGQALVDVLLFWALLCIMFSIVLLFNHTSGYGFSLILLVYLIAFKFRKGRSNRYLWSFIFILVSEVNLHSEMFDFHTFSCIFVPGELLGLLGPNGCGKSTVMHMISGDTAVTAGEVGGSFGAAGGGLGHCPQEDALWPELSVRQHLEAHAAVRGMRKEDAAVLISRYTDLDLQKHLNTPARRLPAGEARKLSFAVSILGNPTVMLWDEPSVGMDVKGQRSMQTAVRSKARAAILSTRSLEEAALCDRVAVLVAGQLRYIGSLEELRRRFGTSYHLEVKLKDAGQSDALHAEILRLFPHAARQERISSLLSYKIPMEGALPLSQSFSKLEAVKQNFRLEEYSLSLHTLQQLQSSHVSACPSSGQLHNFGEFWKWLPKAEFKFLCAWTRASVRKERIWRVMAK</sequence>
<proteinExistence type="predicted"/>
<evidence type="ECO:0000313" key="10">
    <source>
        <dbReference type="Proteomes" id="UP000694426"/>
    </source>
</evidence>
<dbReference type="AlphaFoldDB" id="A0A8B9B9E6"/>
<dbReference type="PROSITE" id="PS50893">
    <property type="entry name" value="ABC_TRANSPORTER_2"/>
    <property type="match status" value="2"/>
</dbReference>
<keyword evidence="2 7" id="KW-0812">Transmembrane</keyword>
<dbReference type="InterPro" id="IPR026082">
    <property type="entry name" value="ABCA"/>
</dbReference>
<dbReference type="InterPro" id="IPR056264">
    <property type="entry name" value="R2_ABCA1-4-like"/>
</dbReference>
<dbReference type="GO" id="GO:0005524">
    <property type="term" value="F:ATP binding"/>
    <property type="evidence" value="ECO:0007669"/>
    <property type="project" value="UniProtKB-KW"/>
</dbReference>
<dbReference type="CDD" id="cd03263">
    <property type="entry name" value="ABC_subfamily_A"/>
    <property type="match status" value="1"/>
</dbReference>
<reference evidence="9" key="2">
    <citation type="submission" date="2025-09" db="UniProtKB">
        <authorList>
            <consortium name="Ensembl"/>
        </authorList>
    </citation>
    <scope>IDENTIFICATION</scope>
</reference>
<evidence type="ECO:0000256" key="6">
    <source>
        <dbReference type="ARBA" id="ARBA00023136"/>
    </source>
</evidence>
<comment type="subcellular location">
    <subcellularLocation>
        <location evidence="1">Membrane</location>
        <topology evidence="1">Multi-pass membrane protein</topology>
    </subcellularLocation>
</comment>
<dbReference type="GO" id="GO:0016887">
    <property type="term" value="F:ATP hydrolysis activity"/>
    <property type="evidence" value="ECO:0007669"/>
    <property type="project" value="InterPro"/>
</dbReference>
<keyword evidence="10" id="KW-1185">Reference proteome</keyword>
<feature type="transmembrane region" description="Helical" evidence="7">
    <location>
        <begin position="191"/>
        <end position="209"/>
    </location>
</feature>
<evidence type="ECO:0000313" key="9">
    <source>
        <dbReference type="Ensembl" id="ENSABRP00000000868.1"/>
    </source>
</evidence>
<evidence type="ECO:0000256" key="2">
    <source>
        <dbReference type="ARBA" id="ARBA00022692"/>
    </source>
</evidence>
<keyword evidence="5 7" id="KW-1133">Transmembrane helix</keyword>
<dbReference type="InterPro" id="IPR003593">
    <property type="entry name" value="AAA+_ATPase"/>
</dbReference>
<dbReference type="Pfam" id="PF23321">
    <property type="entry name" value="R1_ABCA1"/>
    <property type="match status" value="1"/>
</dbReference>
<dbReference type="Proteomes" id="UP000694426">
    <property type="component" value="Unplaced"/>
</dbReference>
<reference evidence="9" key="1">
    <citation type="submission" date="2025-08" db="UniProtKB">
        <authorList>
            <consortium name="Ensembl"/>
        </authorList>
    </citation>
    <scope>IDENTIFICATION</scope>
</reference>
<dbReference type="GO" id="GO:0140359">
    <property type="term" value="F:ABC-type transporter activity"/>
    <property type="evidence" value="ECO:0007669"/>
    <property type="project" value="InterPro"/>
</dbReference>
<dbReference type="PANTHER" id="PTHR19229:SF274">
    <property type="entry name" value="ABC-TYPE ORGANIC ANION TRANSPORTER ABCA8"/>
    <property type="match status" value="1"/>
</dbReference>
<dbReference type="InterPro" id="IPR003439">
    <property type="entry name" value="ABC_transporter-like_ATP-bd"/>
</dbReference>
<evidence type="ECO:0000256" key="5">
    <source>
        <dbReference type="ARBA" id="ARBA00022989"/>
    </source>
</evidence>
<feature type="transmembrane region" description="Helical" evidence="7">
    <location>
        <begin position="929"/>
        <end position="945"/>
    </location>
</feature>
<feature type="transmembrane region" description="Helical" evidence="7">
    <location>
        <begin position="879"/>
        <end position="900"/>
    </location>
</feature>
<keyword evidence="4" id="KW-0067">ATP-binding</keyword>
<dbReference type="Gene3D" id="3.40.50.300">
    <property type="entry name" value="P-loop containing nucleotide triphosphate hydrolases"/>
    <property type="match status" value="2"/>
</dbReference>
<dbReference type="InterPro" id="IPR013525">
    <property type="entry name" value="ABC2_TM"/>
</dbReference>
<dbReference type="Pfam" id="PF12698">
    <property type="entry name" value="ABC2_membrane_3"/>
    <property type="match status" value="1"/>
</dbReference>